<evidence type="ECO:0000313" key="4">
    <source>
        <dbReference type="Proteomes" id="UP000183760"/>
    </source>
</evidence>
<name>A0A511TGW7_MYXFU</name>
<evidence type="ECO:0000259" key="1">
    <source>
        <dbReference type="Pfam" id="PF07812"/>
    </source>
</evidence>
<protein>
    <recommendedName>
        <fullName evidence="1">TfuA-like core domain-containing protein</fullName>
    </recommendedName>
</protein>
<dbReference type="AlphaFoldDB" id="A0A511TGW7"/>
<reference evidence="3 4" key="1">
    <citation type="submission" date="2016-10" db="EMBL/GenBank/DDBJ databases">
        <authorList>
            <person name="Varghese N."/>
            <person name="Submissions S."/>
        </authorList>
    </citation>
    <scope>NUCLEOTIDE SEQUENCE [LARGE SCALE GENOMIC DNA]</scope>
    <source>
        <strain evidence="3 4">DSM 16525</strain>
    </source>
</reference>
<evidence type="ECO:0000313" key="2">
    <source>
        <dbReference type="EMBL" id="GEN13391.1"/>
    </source>
</evidence>
<evidence type="ECO:0000313" key="5">
    <source>
        <dbReference type="Proteomes" id="UP000321514"/>
    </source>
</evidence>
<gene>
    <name evidence="2" type="ORF">MFU01_84280</name>
    <name evidence="3" type="ORF">SAMN05443572_12023</name>
</gene>
<reference evidence="2 5" key="2">
    <citation type="submission" date="2019-07" db="EMBL/GenBank/DDBJ databases">
        <title>Whole genome shotgun sequence of Myxococcus fulvus NBRC 100333.</title>
        <authorList>
            <person name="Hosoyama A."/>
            <person name="Uohara A."/>
            <person name="Ohji S."/>
            <person name="Ichikawa N."/>
        </authorList>
    </citation>
    <scope>NUCLEOTIDE SEQUENCE [LARGE SCALE GENOMIC DNA]</scope>
    <source>
        <strain evidence="2 5">NBRC 100333</strain>
    </source>
</reference>
<comment type="caution">
    <text evidence="2">The sequence shown here is derived from an EMBL/GenBank/DDBJ whole genome shotgun (WGS) entry which is preliminary data.</text>
</comment>
<evidence type="ECO:0000313" key="3">
    <source>
        <dbReference type="EMBL" id="SEU42662.1"/>
    </source>
</evidence>
<dbReference type="Pfam" id="PF07812">
    <property type="entry name" value="TfuA"/>
    <property type="match status" value="1"/>
</dbReference>
<dbReference type="EMBL" id="FOIB01000020">
    <property type="protein sequence ID" value="SEU42662.1"/>
    <property type="molecule type" value="Genomic_DNA"/>
</dbReference>
<dbReference type="InterPro" id="IPR012924">
    <property type="entry name" value="TfuA_core"/>
</dbReference>
<sequence>MTMYVFTGPTLPVAEARAELDAIYLPPAAQGDVYRVALERPSAIGIIDGYFERVPSIWHKEILWALSQGIAVFGASSMGALRASELSVFGMVGVGDIFESFHRGELEDDDEVAVVHGPGEDGFRPLSEAMVNVRATLKAAEAQGLIGPALHQTLVRVAKALFYPDRVWPRVLAGAAGEGASREALEALRGWLPGGRVDQKKRDALSLLRVMRAHLEAPPATSRPPPPFERTDAWVAMESRTERRTPGAPELAGAREDLLDELRLSGGFEQAWQGALGRALALELTRRMGRVVPPEVSRQTIEDFRRERGLFEGADLQRWLDSQRLERSESFFHDEALVRWVRTMFASDAERCLADHLRTTGALGALLARAEDKRRVLTTRCLEEPELSGVGLTEEALWRWYFEEHLRSAIPPDLERHARAAGFDSTALLRRAALREYVYSSERG</sequence>
<dbReference type="EMBL" id="BJXR01000079">
    <property type="protein sequence ID" value="GEN13391.1"/>
    <property type="molecule type" value="Genomic_DNA"/>
</dbReference>
<dbReference type="RefSeq" id="WP_074959402.1">
    <property type="nucleotide sequence ID" value="NZ_BJXR01000079.1"/>
</dbReference>
<feature type="domain" description="TfuA-like core" evidence="1">
    <location>
        <begin position="48"/>
        <end position="166"/>
    </location>
</feature>
<accession>A0A511TGW7</accession>
<proteinExistence type="predicted"/>
<dbReference type="Proteomes" id="UP000183760">
    <property type="component" value="Unassembled WGS sequence"/>
</dbReference>
<organism evidence="2 5">
    <name type="scientific">Myxococcus fulvus</name>
    <dbReference type="NCBI Taxonomy" id="33"/>
    <lineage>
        <taxon>Bacteria</taxon>
        <taxon>Pseudomonadati</taxon>
        <taxon>Myxococcota</taxon>
        <taxon>Myxococcia</taxon>
        <taxon>Myxococcales</taxon>
        <taxon>Cystobacterineae</taxon>
        <taxon>Myxococcaceae</taxon>
        <taxon>Myxococcus</taxon>
    </lineage>
</organism>
<dbReference type="OrthoDB" id="118811at2"/>
<keyword evidence="4" id="KW-1185">Reference proteome</keyword>
<dbReference type="Proteomes" id="UP000321514">
    <property type="component" value="Unassembled WGS sequence"/>
</dbReference>